<name>A0AB74CGJ8_ASPFL</name>
<dbReference type="EMBL" id="QQZZ01000038">
    <property type="protein sequence ID" value="RMZ45823.1"/>
    <property type="molecule type" value="Genomic_DNA"/>
</dbReference>
<protein>
    <submittedName>
        <fullName evidence="1">Uncharacterized protein</fullName>
    </submittedName>
</protein>
<dbReference type="AlphaFoldDB" id="A0AB74CGJ8"/>
<dbReference type="Proteomes" id="UP000275480">
    <property type="component" value="Unassembled WGS sequence"/>
</dbReference>
<organism evidence="1 2">
    <name type="scientific">Aspergillus flavus</name>
    <dbReference type="NCBI Taxonomy" id="5059"/>
    <lineage>
        <taxon>Eukaryota</taxon>
        <taxon>Fungi</taxon>
        <taxon>Dikarya</taxon>
        <taxon>Ascomycota</taxon>
        <taxon>Pezizomycotina</taxon>
        <taxon>Eurotiomycetes</taxon>
        <taxon>Eurotiomycetidae</taxon>
        <taxon>Eurotiales</taxon>
        <taxon>Aspergillaceae</taxon>
        <taxon>Aspergillus</taxon>
        <taxon>Aspergillus subgen. Circumdati</taxon>
    </lineage>
</organism>
<comment type="caution">
    <text evidence="1">The sequence shown here is derived from an EMBL/GenBank/DDBJ whole genome shotgun (WGS) entry which is preliminary data.</text>
</comment>
<evidence type="ECO:0000313" key="2">
    <source>
        <dbReference type="Proteomes" id="UP000275480"/>
    </source>
</evidence>
<proteinExistence type="predicted"/>
<evidence type="ECO:0000313" key="1">
    <source>
        <dbReference type="EMBL" id="RMZ45823.1"/>
    </source>
</evidence>
<sequence length="124" mass="13917">MRLTRLGRNWNFPKFALGEMFAITDYFYPDIDARLRPIVTFGGVKWGGQEQTNGPTVPSSIKVDEKATDVRSIQASLNSEVPDSAEILCSDKVRGANTHDFPTIRLWGSSQRRMSAGCSRNFFI</sequence>
<accession>A0AB74CGJ8</accession>
<reference evidence="1 2" key="1">
    <citation type="submission" date="2018-07" db="EMBL/GenBank/DDBJ databases">
        <title>Identification of spontaneous genetic mutation associated with occurrence of a yellow conidial color mutant of Aspergillus flavus.</title>
        <authorList>
            <person name="Chang P.-K."/>
            <person name="Mack B.M."/>
            <person name="Scharfenstein L."/>
            <person name="Gilbert M.K."/>
        </authorList>
    </citation>
    <scope>NUCLEOTIDE SEQUENCE [LARGE SCALE GENOMIC DNA]</scope>
    <source>
        <strain evidence="1 2">CA14</strain>
    </source>
</reference>
<gene>
    <name evidence="1" type="ORF">CA14_005301</name>
</gene>